<feature type="transmembrane region" description="Helical" evidence="2">
    <location>
        <begin position="256"/>
        <end position="274"/>
    </location>
</feature>
<protein>
    <recommendedName>
        <fullName evidence="5">DUF3667 domain-containing protein</fullName>
    </recommendedName>
</protein>
<feature type="transmembrane region" description="Helical" evidence="2">
    <location>
        <begin position="309"/>
        <end position="327"/>
    </location>
</feature>
<keyword evidence="1" id="KW-0175">Coiled coil</keyword>
<dbReference type="Pfam" id="PF12412">
    <property type="entry name" value="DUF3667"/>
    <property type="match status" value="1"/>
</dbReference>
<evidence type="ECO:0008006" key="5">
    <source>
        <dbReference type="Google" id="ProtNLM"/>
    </source>
</evidence>
<dbReference type="InterPro" id="IPR022134">
    <property type="entry name" value="DUF3667"/>
</dbReference>
<reference evidence="3 4" key="1">
    <citation type="submission" date="2018-05" db="EMBL/GenBank/DDBJ databases">
        <title>Genome of Sphingosinicella humi QZX222.</title>
        <authorList>
            <person name="Qiao Z."/>
            <person name="Wang G."/>
        </authorList>
    </citation>
    <scope>NUCLEOTIDE SEQUENCE [LARGE SCALE GENOMIC DNA]</scope>
    <source>
        <strain evidence="3 4">QZX222</strain>
    </source>
</reference>
<proteinExistence type="predicted"/>
<gene>
    <name evidence="3" type="ORF">DF286_09020</name>
</gene>
<sequence length="370" mass="40595">MGEAVTGGVIARAVEPKAGEARAADDHPATCLNCGAALLGPYCHSCGQSGHVHRTLTAWWHDLAHGVLHLDGKVWRTLPLLAWRPGELTRRYIEGERAKFVSPMALFLFSVFLMFAVFSTLGGPIVVERDAAASEAATAEYEAELESTRDRLAELKAEREELRKAGDPTAGLDKKIESVEGDLKVLTAAGALVGKGAPSTAKQFTEPFKTAPTPGDQDLEADGFQFGEPKLDAAIEKAQENPSLLFYKIQTNAYKFSWALIPISVPFVWLLFFWKRRFRMYDHAVFVTYSIAFMSLGVITLSILRPFGISEGLLILAMIIVPPLHIYRQLKGAYGLTRFGAIWRTILLVNFAFVAGGFFFTLLVMLGALA</sequence>
<name>A0A2U2J6G6_9SPHN</name>
<comment type="caution">
    <text evidence="3">The sequence shown here is derived from an EMBL/GenBank/DDBJ whole genome shotgun (WGS) entry which is preliminary data.</text>
</comment>
<evidence type="ECO:0000313" key="3">
    <source>
        <dbReference type="EMBL" id="PWG03935.1"/>
    </source>
</evidence>
<dbReference type="Proteomes" id="UP000245916">
    <property type="component" value="Unassembled WGS sequence"/>
</dbReference>
<organism evidence="3 4">
    <name type="scientific">Allosphingosinicella humi</name>
    <dbReference type="NCBI Taxonomy" id="2068657"/>
    <lineage>
        <taxon>Bacteria</taxon>
        <taxon>Pseudomonadati</taxon>
        <taxon>Pseudomonadota</taxon>
        <taxon>Alphaproteobacteria</taxon>
        <taxon>Sphingomonadales</taxon>
        <taxon>Sphingomonadaceae</taxon>
        <taxon>Allosphingosinicella</taxon>
    </lineage>
</organism>
<dbReference type="EMBL" id="QFFF01000001">
    <property type="protein sequence ID" value="PWG03935.1"/>
    <property type="molecule type" value="Genomic_DNA"/>
</dbReference>
<evidence type="ECO:0000256" key="1">
    <source>
        <dbReference type="SAM" id="Coils"/>
    </source>
</evidence>
<feature type="transmembrane region" description="Helical" evidence="2">
    <location>
        <begin position="286"/>
        <end position="303"/>
    </location>
</feature>
<keyword evidence="2" id="KW-0812">Transmembrane</keyword>
<keyword evidence="2" id="KW-0472">Membrane</keyword>
<evidence type="ECO:0000256" key="2">
    <source>
        <dbReference type="SAM" id="Phobius"/>
    </source>
</evidence>
<keyword evidence="4" id="KW-1185">Reference proteome</keyword>
<dbReference type="AlphaFoldDB" id="A0A2U2J6G6"/>
<feature type="transmembrane region" description="Helical" evidence="2">
    <location>
        <begin position="100"/>
        <end position="121"/>
    </location>
</feature>
<feature type="coiled-coil region" evidence="1">
    <location>
        <begin position="131"/>
        <end position="165"/>
    </location>
</feature>
<feature type="transmembrane region" description="Helical" evidence="2">
    <location>
        <begin position="347"/>
        <end position="369"/>
    </location>
</feature>
<keyword evidence="2" id="KW-1133">Transmembrane helix</keyword>
<evidence type="ECO:0000313" key="4">
    <source>
        <dbReference type="Proteomes" id="UP000245916"/>
    </source>
</evidence>
<dbReference type="OrthoDB" id="9111327at2"/>
<accession>A0A2U2J6G6</accession>